<feature type="binding site" evidence="11">
    <location>
        <begin position="179"/>
        <end position="184"/>
    </location>
    <ligand>
        <name>ATP</name>
        <dbReference type="ChEBI" id="CHEBI:30616"/>
    </ligand>
</feature>
<dbReference type="Gene3D" id="3.30.565.10">
    <property type="entry name" value="Histidine kinase-like ATPase, C-terminal domain"/>
    <property type="match status" value="1"/>
</dbReference>
<dbReference type="EMBL" id="GIBP01000892">
    <property type="protein sequence ID" value="NDV29861.1"/>
    <property type="molecule type" value="Transcribed_RNA"/>
</dbReference>
<dbReference type="GO" id="GO:0005524">
    <property type="term" value="F:ATP binding"/>
    <property type="evidence" value="ECO:0007669"/>
    <property type="project" value="UniProtKB-KW"/>
</dbReference>
<dbReference type="FunFam" id="3.40.50.11260:FF:000004">
    <property type="entry name" value="Heat shock protein 75 mitochondrial"/>
    <property type="match status" value="1"/>
</dbReference>
<dbReference type="Pfam" id="PF00183">
    <property type="entry name" value="HSP90"/>
    <property type="match status" value="1"/>
</dbReference>
<dbReference type="SUPFAM" id="SSF55874">
    <property type="entry name" value="ATPase domain of HSP90 chaperone/DNA topoisomerase II/histidine kinase"/>
    <property type="match status" value="1"/>
</dbReference>
<dbReference type="SUPFAM" id="SSF110942">
    <property type="entry name" value="HSP90 C-terminal domain"/>
    <property type="match status" value="1"/>
</dbReference>
<comment type="similarity">
    <text evidence="3">Belongs to the heat shock protein 90 family.</text>
</comment>
<dbReference type="GO" id="GO:0070013">
    <property type="term" value="C:intracellular organelle lumen"/>
    <property type="evidence" value="ECO:0007669"/>
    <property type="project" value="UniProtKB-ARBA"/>
</dbReference>
<evidence type="ECO:0000256" key="11">
    <source>
        <dbReference type="PIRSR" id="PIRSR002583-1"/>
    </source>
</evidence>
<dbReference type="FunFam" id="3.30.565.10:FF:000009">
    <property type="entry name" value="Molecular chaperone HtpG"/>
    <property type="match status" value="1"/>
</dbReference>
<evidence type="ECO:0000256" key="12">
    <source>
        <dbReference type="SAM" id="MobiDB-lite"/>
    </source>
</evidence>
<dbReference type="FunFam" id="1.20.120.790:FF:000004">
    <property type="entry name" value="Heat shock protein 75 kDa"/>
    <property type="match status" value="1"/>
</dbReference>
<feature type="binding site" evidence="11">
    <location>
        <position position="231"/>
    </location>
    <ligand>
        <name>ATP</name>
        <dbReference type="ChEBI" id="CHEBI:30616"/>
    </ligand>
</feature>
<evidence type="ECO:0000256" key="1">
    <source>
        <dbReference type="ARBA" id="ARBA00004173"/>
    </source>
</evidence>
<evidence type="ECO:0000256" key="3">
    <source>
        <dbReference type="ARBA" id="ARBA00008239"/>
    </source>
</evidence>
<accession>A0A6B2KYW8</accession>
<feature type="region of interest" description="Disordered" evidence="12">
    <location>
        <begin position="531"/>
        <end position="551"/>
    </location>
</feature>
<dbReference type="Gene3D" id="3.30.230.80">
    <property type="match status" value="1"/>
</dbReference>
<dbReference type="Pfam" id="PF13589">
    <property type="entry name" value="HATPase_c_3"/>
    <property type="match status" value="1"/>
</dbReference>
<keyword evidence="9" id="KW-0496">Mitochondrion</keyword>
<keyword evidence="6 11" id="KW-0067">ATP-binding</keyword>
<evidence type="ECO:0000256" key="6">
    <source>
        <dbReference type="ARBA" id="ARBA00022840"/>
    </source>
</evidence>
<dbReference type="GO" id="GO:0140662">
    <property type="term" value="F:ATP-dependent protein folding chaperone"/>
    <property type="evidence" value="ECO:0007669"/>
    <property type="project" value="InterPro"/>
</dbReference>
<dbReference type="InterPro" id="IPR001404">
    <property type="entry name" value="Hsp90_fam"/>
</dbReference>
<dbReference type="GO" id="GO:0016887">
    <property type="term" value="F:ATP hydrolysis activity"/>
    <property type="evidence" value="ECO:0007669"/>
    <property type="project" value="InterPro"/>
</dbReference>
<feature type="binding site" evidence="11">
    <location>
        <position position="92"/>
    </location>
    <ligand>
        <name>ATP</name>
        <dbReference type="ChEBI" id="CHEBI:30616"/>
    </ligand>
</feature>
<dbReference type="InterPro" id="IPR036890">
    <property type="entry name" value="HATPase_C_sf"/>
</dbReference>
<evidence type="ECO:0000256" key="2">
    <source>
        <dbReference type="ARBA" id="ARBA00004496"/>
    </source>
</evidence>
<evidence type="ECO:0000256" key="7">
    <source>
        <dbReference type="ARBA" id="ARBA00022946"/>
    </source>
</evidence>
<name>A0A6B2KYW8_9EUKA</name>
<evidence type="ECO:0008006" key="14">
    <source>
        <dbReference type="Google" id="ProtNLM"/>
    </source>
</evidence>
<dbReference type="SUPFAM" id="SSF54211">
    <property type="entry name" value="Ribosomal protein S5 domain 2-like"/>
    <property type="match status" value="1"/>
</dbReference>
<feature type="compositionally biased region" description="Basic and acidic residues" evidence="12">
    <location>
        <begin position="11"/>
        <end position="44"/>
    </location>
</feature>
<dbReference type="GO" id="GO:0051082">
    <property type="term" value="F:unfolded protein binding"/>
    <property type="evidence" value="ECO:0007669"/>
    <property type="project" value="InterPro"/>
</dbReference>
<organism evidence="13">
    <name type="scientific">Arcella intermedia</name>
    <dbReference type="NCBI Taxonomy" id="1963864"/>
    <lineage>
        <taxon>Eukaryota</taxon>
        <taxon>Amoebozoa</taxon>
        <taxon>Tubulinea</taxon>
        <taxon>Elardia</taxon>
        <taxon>Arcellinida</taxon>
        <taxon>Sphaerothecina</taxon>
        <taxon>Arcellidae</taxon>
        <taxon>Arcella</taxon>
    </lineage>
</organism>
<keyword evidence="4" id="KW-0963">Cytoplasm</keyword>
<keyword evidence="8" id="KW-0346">Stress response</keyword>
<evidence type="ECO:0000256" key="4">
    <source>
        <dbReference type="ARBA" id="ARBA00022490"/>
    </source>
</evidence>
<feature type="binding site" evidence="11">
    <location>
        <position position="381"/>
    </location>
    <ligand>
        <name>ATP</name>
        <dbReference type="ChEBI" id="CHEBI:30616"/>
    </ligand>
</feature>
<dbReference type="InterPro" id="IPR020575">
    <property type="entry name" value="Hsp90_N"/>
</dbReference>
<dbReference type="InterPro" id="IPR037196">
    <property type="entry name" value="HSP90_C"/>
</dbReference>
<evidence type="ECO:0000256" key="5">
    <source>
        <dbReference type="ARBA" id="ARBA00022741"/>
    </source>
</evidence>
<keyword evidence="5 11" id="KW-0547">Nucleotide-binding</keyword>
<keyword evidence="10" id="KW-0143">Chaperone</keyword>
<sequence length="702" mass="79690">MVRNTETPKPQTEEEKQKLDEEIEEMIKREQTKLNEEEKAEDTTKASTETLIEETEHVVGESTTKEFQAETKKILDIVARSLYSDKEIFIRELISNASDALEKVRHLSMTGTDVVDPDLPLEINISVDDKKKTITIQDYGIGMAKDELVEYLGKIGFSGTGEFMKVLQDKDKANNFIGQFGVGFYSCFMVSTKVKVYSRSCKEVGGRGWVWESDGSGSYTLAQAEPVARGTKIIAFLKQDSEEFSVKQTVENIIKTYSNFVGFPINLNGTQINKVGALWTQTPKDVTLEQHKEFYQFISKAYDAPQYTLHFAADMPLSLRALFYVPESHMEKYGMGRQEIGVSLFSRKILIQNKCKGLLPEWLRFVKGVVDSEDVPLNLSREHLQDSALIKRLSGVLTKRFLRFLEKEAKDDAARYAKFYAEFSSFIKEGICTDYVHKEDIAKLLRMESSATSPGELTSLAAYVSRMPKTQKDIYYLISPSRKFAEDSPYFETFKEAGIEVIFLYDTRLDDFVMSNLADFDGRKIKTIESSSAAADIKPAEEKQRQEEAGLNKEEFTAFSQWMKSVLVDKVTTVTDTERLTTTPMIIVDHESASFRRMMRAVDPKHATELPKQQVQVNARHPLIVKIYRTKAIDEDLAKEAIEQVFDNALIQAGLIEDGRFMVPRINKFLEKALLSAKGDGFTDVTREEDPFKAPKSSSTEL</sequence>
<protein>
    <recommendedName>
        <fullName evidence="14">Histidine kinase/HSP90-like ATPase domain-containing protein</fullName>
    </recommendedName>
</protein>
<dbReference type="AlphaFoldDB" id="A0A6B2KYW8"/>
<dbReference type="Gene3D" id="3.40.50.11260">
    <property type="match status" value="1"/>
</dbReference>
<feature type="binding site" evidence="11">
    <location>
        <position position="143"/>
    </location>
    <ligand>
        <name>ATP</name>
        <dbReference type="ChEBI" id="CHEBI:30616"/>
    </ligand>
</feature>
<feature type="compositionally biased region" description="Low complexity" evidence="12">
    <location>
        <begin position="1"/>
        <end position="10"/>
    </location>
</feature>
<evidence type="ECO:0000313" key="13">
    <source>
        <dbReference type="EMBL" id="NDV29861.1"/>
    </source>
</evidence>
<evidence type="ECO:0000256" key="10">
    <source>
        <dbReference type="ARBA" id="ARBA00023186"/>
    </source>
</evidence>
<dbReference type="PANTHER" id="PTHR11528">
    <property type="entry name" value="HEAT SHOCK PROTEIN 90 FAMILY MEMBER"/>
    <property type="match status" value="1"/>
</dbReference>
<dbReference type="HAMAP" id="MF_00505">
    <property type="entry name" value="HSP90"/>
    <property type="match status" value="1"/>
</dbReference>
<proteinExistence type="inferred from homology"/>
<dbReference type="NCBIfam" id="NF003555">
    <property type="entry name" value="PRK05218.1"/>
    <property type="match status" value="1"/>
</dbReference>
<reference evidence="13" key="1">
    <citation type="journal article" date="2020" name="J. Eukaryot. Microbiol.">
        <title>De novo Sequencing, Assembly and Annotation of the Transcriptome for the Free-Living Testate Amoeba Arcella intermedia.</title>
        <authorList>
            <person name="Ribeiro G.M."/>
            <person name="Porfirio-Sousa A.L."/>
            <person name="Maurer-Alcala X.X."/>
            <person name="Katz L.A."/>
            <person name="Lahr D.J.G."/>
        </authorList>
    </citation>
    <scope>NUCLEOTIDE SEQUENCE</scope>
</reference>
<dbReference type="GO" id="GO:0005739">
    <property type="term" value="C:mitochondrion"/>
    <property type="evidence" value="ECO:0007669"/>
    <property type="project" value="UniProtKB-SubCell"/>
</dbReference>
<dbReference type="PRINTS" id="PR00775">
    <property type="entry name" value="HEATSHOCK90"/>
</dbReference>
<feature type="binding site" evidence="11">
    <location>
        <position position="138"/>
    </location>
    <ligand>
        <name>ATP</name>
        <dbReference type="ChEBI" id="CHEBI:30616"/>
    </ligand>
</feature>
<feature type="compositionally biased region" description="Basic and acidic residues" evidence="12">
    <location>
        <begin position="538"/>
        <end position="551"/>
    </location>
</feature>
<comment type="subcellular location">
    <subcellularLocation>
        <location evidence="2">Cytoplasm</location>
    </subcellularLocation>
    <subcellularLocation>
        <location evidence="1">Mitochondrion</location>
    </subcellularLocation>
</comment>
<dbReference type="InterPro" id="IPR020568">
    <property type="entry name" value="Ribosomal_Su5_D2-typ_SF"/>
</dbReference>
<feature type="binding site" evidence="11">
    <location>
        <begin position="158"/>
        <end position="159"/>
    </location>
    <ligand>
        <name>ATP</name>
        <dbReference type="ChEBI" id="CHEBI:30616"/>
    </ligand>
</feature>
<dbReference type="CDD" id="cd16927">
    <property type="entry name" value="HATPase_Hsp90-like"/>
    <property type="match status" value="1"/>
</dbReference>
<dbReference type="PIRSF" id="PIRSF002583">
    <property type="entry name" value="Hsp90"/>
    <property type="match status" value="1"/>
</dbReference>
<evidence type="ECO:0000256" key="9">
    <source>
        <dbReference type="ARBA" id="ARBA00023128"/>
    </source>
</evidence>
<dbReference type="FunFam" id="3.30.230.80:FF:000004">
    <property type="entry name" value="Heat shock protein 75 kDa"/>
    <property type="match status" value="1"/>
</dbReference>
<dbReference type="Gene3D" id="1.20.120.790">
    <property type="entry name" value="Heat shock protein 90, C-terminal domain"/>
    <property type="match status" value="1"/>
</dbReference>
<evidence type="ECO:0000256" key="8">
    <source>
        <dbReference type="ARBA" id="ARBA00023016"/>
    </source>
</evidence>
<keyword evidence="7" id="KW-0809">Transit peptide</keyword>
<feature type="region of interest" description="Disordered" evidence="12">
    <location>
        <begin position="1"/>
        <end position="48"/>
    </location>
</feature>
<feature type="binding site" evidence="11">
    <location>
        <position position="96"/>
    </location>
    <ligand>
        <name>ATP</name>
        <dbReference type="ChEBI" id="CHEBI:30616"/>
    </ligand>
</feature>